<proteinExistence type="predicted"/>
<dbReference type="InterPro" id="IPR003661">
    <property type="entry name" value="HisK_dim/P_dom"/>
</dbReference>
<keyword evidence="6" id="KW-0808">Transferase</keyword>
<dbReference type="OrthoDB" id="9789238at2"/>
<keyword evidence="9" id="KW-0067">ATP-binding</keyword>
<evidence type="ECO:0000256" key="4">
    <source>
        <dbReference type="ARBA" id="ARBA00022475"/>
    </source>
</evidence>
<dbReference type="CDD" id="cd06225">
    <property type="entry name" value="HAMP"/>
    <property type="match status" value="1"/>
</dbReference>
<accession>A7IE41</accession>
<protein>
    <recommendedName>
        <fullName evidence="3">histidine kinase</fullName>
        <ecNumber evidence="3">2.7.13.3</ecNumber>
    </recommendedName>
</protein>
<evidence type="ECO:0000256" key="7">
    <source>
        <dbReference type="ARBA" id="ARBA00022741"/>
    </source>
</evidence>
<comment type="catalytic activity">
    <reaction evidence="1">
        <text>ATP + protein L-histidine = ADP + protein N-phospho-L-histidine.</text>
        <dbReference type="EC" id="2.7.13.3"/>
    </reaction>
</comment>
<dbReference type="PRINTS" id="PR00344">
    <property type="entry name" value="BCTRLSENSOR"/>
</dbReference>
<dbReference type="GO" id="GO:0005524">
    <property type="term" value="F:ATP binding"/>
    <property type="evidence" value="ECO:0007669"/>
    <property type="project" value="UniProtKB-KW"/>
</dbReference>
<keyword evidence="4" id="KW-1003">Cell membrane</keyword>
<evidence type="ECO:0000256" key="5">
    <source>
        <dbReference type="ARBA" id="ARBA00022553"/>
    </source>
</evidence>
<dbReference type="PhylomeDB" id="A7IE41"/>
<dbReference type="AlphaFoldDB" id="A7IE41"/>
<dbReference type="PANTHER" id="PTHR44936">
    <property type="entry name" value="SENSOR PROTEIN CREC"/>
    <property type="match status" value="1"/>
</dbReference>
<keyword evidence="10" id="KW-1133">Transmembrane helix</keyword>
<dbReference type="InterPro" id="IPR036890">
    <property type="entry name" value="HATPase_C_sf"/>
</dbReference>
<keyword evidence="10" id="KW-0812">Transmembrane</keyword>
<dbReference type="Pfam" id="PF00672">
    <property type="entry name" value="HAMP"/>
    <property type="match status" value="1"/>
</dbReference>
<feature type="transmembrane region" description="Helical" evidence="10">
    <location>
        <begin position="20"/>
        <end position="42"/>
    </location>
</feature>
<keyword evidence="14" id="KW-1185">Reference proteome</keyword>
<evidence type="ECO:0000256" key="2">
    <source>
        <dbReference type="ARBA" id="ARBA00004651"/>
    </source>
</evidence>
<evidence type="ECO:0000313" key="14">
    <source>
        <dbReference type="Proteomes" id="UP000002417"/>
    </source>
</evidence>
<dbReference type="eggNOG" id="COG4191">
    <property type="taxonomic scope" value="Bacteria"/>
</dbReference>
<dbReference type="SMART" id="SM00387">
    <property type="entry name" value="HATPase_c"/>
    <property type="match status" value="1"/>
</dbReference>
<evidence type="ECO:0000259" key="11">
    <source>
        <dbReference type="PROSITE" id="PS50109"/>
    </source>
</evidence>
<dbReference type="Proteomes" id="UP000002417">
    <property type="component" value="Chromosome"/>
</dbReference>
<dbReference type="InterPro" id="IPR004358">
    <property type="entry name" value="Sig_transdc_His_kin-like_C"/>
</dbReference>
<dbReference type="Pfam" id="PF00512">
    <property type="entry name" value="HisKA"/>
    <property type="match status" value="1"/>
</dbReference>
<keyword evidence="8 13" id="KW-0418">Kinase</keyword>
<dbReference type="PANTHER" id="PTHR44936:SF10">
    <property type="entry name" value="SENSOR PROTEIN RSTB"/>
    <property type="match status" value="1"/>
</dbReference>
<feature type="domain" description="HAMP" evidence="12">
    <location>
        <begin position="299"/>
        <end position="351"/>
    </location>
</feature>
<dbReference type="EMBL" id="CP000781">
    <property type="protein sequence ID" value="ABS66284.1"/>
    <property type="molecule type" value="Genomic_DNA"/>
</dbReference>
<dbReference type="Gene3D" id="1.10.287.130">
    <property type="match status" value="1"/>
</dbReference>
<feature type="transmembrane region" description="Helical" evidence="10">
    <location>
        <begin position="276"/>
        <end position="298"/>
    </location>
</feature>
<sequence length="581" mass="62657">MARRRGSRWLNWWSLLPLRLRLTLYFVMVSVPPVLVASFIAAEVISATFERNVEQWIGEIASFMANEAAEGREEAQRATAIVAAALSRAGTGGVEPIEPFADLLTSVGYDFVRLYTADGKVLFSTGDLELMQPLPLKAVSSIFFVRQDGRRAMMVGAIQAVHIGEQAGFLFVANLLDEQFFTAPQTIRSLDLHLIEVTESGELRDLEALHRAPLPVPPEALAALTAGAPIAIQRRSYGLGPAVAFTALRDDGGRLVGIIACRLNGTSATFERLGTVWLFVALAAVAGALSLLVGFSIARRMSRPLHDLTRGVRAVAEGNYAIRVRETGGREIEALASGFNAMTEQLQTLRDREAALRHRAQLATLGQAAAVIAHEIRNPLGIIKTSAELVRRKTPMAPSEDRLMMFVLDEVQRIDRLVKELLDYARPPQCAAVPLDLVTSIVQPALDFMAPELRRRDITLAARLPDHPVPIQGDKDLLHQALMNLLINAMDAAGDGGHVIVRVGQEEDSAVLHVEDNGPGVPQDVRAALFDPFVTTKVNGTGLGLATVRSTAEAHGGAVSHADAPGGGAIFTLRLPLGKQG</sequence>
<dbReference type="PROSITE" id="PS50885">
    <property type="entry name" value="HAMP"/>
    <property type="match status" value="1"/>
</dbReference>
<dbReference type="GO" id="GO:0005886">
    <property type="term" value="C:plasma membrane"/>
    <property type="evidence" value="ECO:0007669"/>
    <property type="project" value="UniProtKB-SubCell"/>
</dbReference>
<name>A7IE41_XANP2</name>
<comment type="subcellular location">
    <subcellularLocation>
        <location evidence="2">Cell membrane</location>
        <topology evidence="2">Multi-pass membrane protein</topology>
    </subcellularLocation>
</comment>
<dbReference type="InterPro" id="IPR050980">
    <property type="entry name" value="2C_sensor_his_kinase"/>
</dbReference>
<dbReference type="InterPro" id="IPR005467">
    <property type="entry name" value="His_kinase_dom"/>
</dbReference>
<keyword evidence="5" id="KW-0597">Phosphoprotein</keyword>
<evidence type="ECO:0000256" key="8">
    <source>
        <dbReference type="ARBA" id="ARBA00022777"/>
    </source>
</evidence>
<dbReference type="PROSITE" id="PS50109">
    <property type="entry name" value="HIS_KIN"/>
    <property type="match status" value="1"/>
</dbReference>
<evidence type="ECO:0000313" key="13">
    <source>
        <dbReference type="EMBL" id="ABS66284.1"/>
    </source>
</evidence>
<evidence type="ECO:0000256" key="9">
    <source>
        <dbReference type="ARBA" id="ARBA00022840"/>
    </source>
</evidence>
<keyword evidence="7" id="KW-0547">Nucleotide-binding</keyword>
<dbReference type="SMART" id="SM00304">
    <property type="entry name" value="HAMP"/>
    <property type="match status" value="1"/>
</dbReference>
<keyword evidence="10" id="KW-0472">Membrane</keyword>
<evidence type="ECO:0000259" key="12">
    <source>
        <dbReference type="PROSITE" id="PS50885"/>
    </source>
</evidence>
<dbReference type="InterPro" id="IPR003594">
    <property type="entry name" value="HATPase_dom"/>
</dbReference>
<evidence type="ECO:0000256" key="1">
    <source>
        <dbReference type="ARBA" id="ARBA00000085"/>
    </source>
</evidence>
<dbReference type="HOGENOM" id="CLU_019564_2_1_5"/>
<dbReference type="CDD" id="cd00082">
    <property type="entry name" value="HisKA"/>
    <property type="match status" value="1"/>
</dbReference>
<dbReference type="Pfam" id="PF02518">
    <property type="entry name" value="HATPase_c"/>
    <property type="match status" value="1"/>
</dbReference>
<dbReference type="GO" id="GO:0000155">
    <property type="term" value="F:phosphorelay sensor kinase activity"/>
    <property type="evidence" value="ECO:0007669"/>
    <property type="project" value="InterPro"/>
</dbReference>
<dbReference type="SUPFAM" id="SSF158472">
    <property type="entry name" value="HAMP domain-like"/>
    <property type="match status" value="1"/>
</dbReference>
<dbReference type="EC" id="2.7.13.3" evidence="3"/>
<evidence type="ECO:0000256" key="6">
    <source>
        <dbReference type="ARBA" id="ARBA00022679"/>
    </source>
</evidence>
<dbReference type="InterPro" id="IPR003660">
    <property type="entry name" value="HAMP_dom"/>
</dbReference>
<dbReference type="CDD" id="cd00075">
    <property type="entry name" value="HATPase"/>
    <property type="match status" value="1"/>
</dbReference>
<reference evidence="13 14" key="1">
    <citation type="submission" date="2007-07" db="EMBL/GenBank/DDBJ databases">
        <title>Complete sequence of chromosome of Xanthobacter autotrophicus Py2.</title>
        <authorList>
            <consortium name="US DOE Joint Genome Institute"/>
            <person name="Copeland A."/>
            <person name="Lucas S."/>
            <person name="Lapidus A."/>
            <person name="Barry K."/>
            <person name="Glavina del Rio T."/>
            <person name="Hammon N."/>
            <person name="Israni S."/>
            <person name="Dalin E."/>
            <person name="Tice H."/>
            <person name="Pitluck S."/>
            <person name="Sims D."/>
            <person name="Brettin T."/>
            <person name="Bruce D."/>
            <person name="Detter J.C."/>
            <person name="Han C."/>
            <person name="Tapia R."/>
            <person name="Brainard J."/>
            <person name="Schmutz J."/>
            <person name="Larimer F."/>
            <person name="Land M."/>
            <person name="Hauser L."/>
            <person name="Kyrpides N."/>
            <person name="Kim E."/>
            <person name="Ensigns S.A."/>
            <person name="Richardson P."/>
        </authorList>
    </citation>
    <scope>NUCLEOTIDE SEQUENCE [LARGE SCALE GENOMIC DNA]</scope>
    <source>
        <strain evidence="14">ATCC BAA-1158 / Py2</strain>
    </source>
</reference>
<dbReference type="SMART" id="SM00388">
    <property type="entry name" value="HisKA"/>
    <property type="match status" value="1"/>
</dbReference>
<evidence type="ECO:0000256" key="3">
    <source>
        <dbReference type="ARBA" id="ARBA00012438"/>
    </source>
</evidence>
<dbReference type="SUPFAM" id="SSF47384">
    <property type="entry name" value="Homodimeric domain of signal transducing histidine kinase"/>
    <property type="match status" value="1"/>
</dbReference>
<evidence type="ECO:0000256" key="10">
    <source>
        <dbReference type="SAM" id="Phobius"/>
    </source>
</evidence>
<dbReference type="InterPro" id="IPR036097">
    <property type="entry name" value="HisK_dim/P_sf"/>
</dbReference>
<dbReference type="STRING" id="78245.Xaut_1033"/>
<organism evidence="13 14">
    <name type="scientific">Xanthobacter autotrophicus (strain ATCC BAA-1158 / Py2)</name>
    <dbReference type="NCBI Taxonomy" id="78245"/>
    <lineage>
        <taxon>Bacteria</taxon>
        <taxon>Pseudomonadati</taxon>
        <taxon>Pseudomonadota</taxon>
        <taxon>Alphaproteobacteria</taxon>
        <taxon>Hyphomicrobiales</taxon>
        <taxon>Xanthobacteraceae</taxon>
        <taxon>Xanthobacter</taxon>
    </lineage>
</organism>
<feature type="domain" description="Histidine kinase" evidence="11">
    <location>
        <begin position="371"/>
        <end position="579"/>
    </location>
</feature>
<dbReference type="Gene3D" id="3.30.565.10">
    <property type="entry name" value="Histidine kinase-like ATPase, C-terminal domain"/>
    <property type="match status" value="1"/>
</dbReference>
<dbReference type="SUPFAM" id="SSF55874">
    <property type="entry name" value="ATPase domain of HSP90 chaperone/DNA topoisomerase II/histidine kinase"/>
    <property type="match status" value="1"/>
</dbReference>
<dbReference type="KEGG" id="xau:Xaut_1033"/>
<dbReference type="Gene3D" id="6.10.340.10">
    <property type="match status" value="1"/>
</dbReference>
<gene>
    <name evidence="13" type="ordered locus">Xaut_1033</name>
</gene>